<evidence type="ECO:0000313" key="3">
    <source>
        <dbReference type="EMBL" id="TYL83140.1"/>
    </source>
</evidence>
<sequence>MAKEGGLTMRVLLVEDNITFSKDIVRELTKIADCETVWARSRDAALARLEDGLFDLVILDRRIPPTDDGLDDAQEHGWTVFQEVRSRMPGTSVFFLTGTVDPDFPAQVLNEFSRVEDVHGTGATEQMYQVFWKKRLPDCLARVRAFAAARAELDRIAVQQDAGERALQAIEAQVLRIFSRRNNGATARIKELSGGLSDSRVLKVVVSRADGLFVTSAVAKVSILAMIDDEGHRYRTDITRLTAGGYPTLATTVNVGAANRGGLFFAMVGDTVESLFDRIVADRADVRDIPAAVRAIERPWYQGSNVANVPVSRIRRQIVADTDLPGIQTELGGIDIHAVEATQIPAARCCQHGDLHCANIVFDQRGVAMLIDFGDAGHSFASVDPVTLELSTIFHLQAARLPLGWPSEALLGQWGTLDAYVAGCAFPDFIRACRQWALAVAGSPQEVSAVAYAYALRQLKYGDTNKVFARALIRHCIAQITGGAAAA</sequence>
<evidence type="ECO:0000259" key="2">
    <source>
        <dbReference type="PROSITE" id="PS50110"/>
    </source>
</evidence>
<dbReference type="PROSITE" id="PS50110">
    <property type="entry name" value="RESPONSE_REGULATORY"/>
    <property type="match status" value="1"/>
</dbReference>
<accession>A0A5S4WLZ7</accession>
<evidence type="ECO:0000256" key="1">
    <source>
        <dbReference type="PROSITE-ProRule" id="PRU00169"/>
    </source>
</evidence>
<proteinExistence type="predicted"/>
<evidence type="ECO:0000313" key="4">
    <source>
        <dbReference type="Proteomes" id="UP000324853"/>
    </source>
</evidence>
<dbReference type="InterPro" id="IPR002575">
    <property type="entry name" value="Aminoglycoside_PTrfase"/>
</dbReference>
<dbReference type="GO" id="GO:0000160">
    <property type="term" value="P:phosphorelay signal transduction system"/>
    <property type="evidence" value="ECO:0007669"/>
    <property type="project" value="InterPro"/>
</dbReference>
<protein>
    <submittedName>
        <fullName evidence="3">Response regulator</fullName>
    </submittedName>
</protein>
<reference evidence="3 4" key="1">
    <citation type="submission" date="2019-08" db="EMBL/GenBank/DDBJ databases">
        <title>Bradyrhizobium hipponensis sp. nov., a rhizobium isolated from a Lupinus angustifolius root nodule in Tunisia.</title>
        <authorList>
            <person name="Off K."/>
            <person name="Rejili M."/>
            <person name="Mars M."/>
            <person name="Brachmann A."/>
            <person name="Marin M."/>
        </authorList>
    </citation>
    <scope>NUCLEOTIDE SEQUENCE [LARGE SCALE GENOMIC DNA]</scope>
    <source>
        <strain evidence="3 4">CTAW11</strain>
    </source>
</reference>
<dbReference type="Proteomes" id="UP000324853">
    <property type="component" value="Unassembled WGS sequence"/>
</dbReference>
<keyword evidence="4" id="KW-1185">Reference proteome</keyword>
<dbReference type="InterPro" id="IPR001789">
    <property type="entry name" value="Sig_transdc_resp-reg_receiver"/>
</dbReference>
<dbReference type="SUPFAM" id="SSF52172">
    <property type="entry name" value="CheY-like"/>
    <property type="match status" value="1"/>
</dbReference>
<dbReference type="Gene3D" id="3.40.50.2300">
    <property type="match status" value="1"/>
</dbReference>
<dbReference type="RefSeq" id="WP_148752637.1">
    <property type="nucleotide sequence ID" value="NZ_VSSR01000030.1"/>
</dbReference>
<gene>
    <name evidence="3" type="ORF">FXB38_19645</name>
</gene>
<feature type="modified residue" description="4-aspartylphosphate" evidence="1">
    <location>
        <position position="60"/>
    </location>
</feature>
<dbReference type="AlphaFoldDB" id="A0A5S4WLZ7"/>
<organism evidence="3 4">
    <name type="scientific">Bradyrhizobium cytisi</name>
    <dbReference type="NCBI Taxonomy" id="515489"/>
    <lineage>
        <taxon>Bacteria</taxon>
        <taxon>Pseudomonadati</taxon>
        <taxon>Pseudomonadota</taxon>
        <taxon>Alphaproteobacteria</taxon>
        <taxon>Hyphomicrobiales</taxon>
        <taxon>Nitrobacteraceae</taxon>
        <taxon>Bradyrhizobium</taxon>
    </lineage>
</organism>
<name>A0A5S4WLZ7_9BRAD</name>
<dbReference type="InterPro" id="IPR011009">
    <property type="entry name" value="Kinase-like_dom_sf"/>
</dbReference>
<dbReference type="InterPro" id="IPR011006">
    <property type="entry name" value="CheY-like_superfamily"/>
</dbReference>
<keyword evidence="1" id="KW-0597">Phosphoprotein</keyword>
<dbReference type="SUPFAM" id="SSF56112">
    <property type="entry name" value="Protein kinase-like (PK-like)"/>
    <property type="match status" value="1"/>
</dbReference>
<comment type="caution">
    <text evidence="3">The sequence shown here is derived from an EMBL/GenBank/DDBJ whole genome shotgun (WGS) entry which is preliminary data.</text>
</comment>
<dbReference type="Pfam" id="PF01636">
    <property type="entry name" value="APH"/>
    <property type="match status" value="1"/>
</dbReference>
<dbReference type="EMBL" id="VSSR01000030">
    <property type="protein sequence ID" value="TYL83140.1"/>
    <property type="molecule type" value="Genomic_DNA"/>
</dbReference>
<dbReference type="OrthoDB" id="9797603at2"/>
<feature type="domain" description="Response regulatory" evidence="2">
    <location>
        <begin position="10"/>
        <end position="136"/>
    </location>
</feature>